<proteinExistence type="inferred from homology"/>
<dbReference type="InterPro" id="IPR007867">
    <property type="entry name" value="GMC_OxRtase_C"/>
</dbReference>
<feature type="domain" description="Glucose-methanol-choline oxidoreductase N-terminal" evidence="4">
    <location>
        <begin position="126"/>
        <end position="392"/>
    </location>
</feature>
<feature type="chain" id="PRO_5045949309" description="Choline dehydrogenase" evidence="3">
    <location>
        <begin position="20"/>
        <end position="661"/>
    </location>
</feature>
<dbReference type="Gene3D" id="3.30.560.10">
    <property type="entry name" value="Glucose Oxidase, domain 3"/>
    <property type="match status" value="1"/>
</dbReference>
<feature type="signal peptide" evidence="3">
    <location>
        <begin position="1"/>
        <end position="19"/>
    </location>
</feature>
<feature type="region of interest" description="Disordered" evidence="2">
    <location>
        <begin position="102"/>
        <end position="121"/>
    </location>
</feature>
<keyword evidence="3" id="KW-0732">Signal</keyword>
<accession>A0ABR3U5N7</accession>
<comment type="similarity">
    <text evidence="1">Belongs to the GMC oxidoreductase family.</text>
</comment>
<comment type="caution">
    <text evidence="6">The sequence shown here is derived from an EMBL/GenBank/DDBJ whole genome shotgun (WGS) entry which is preliminary data.</text>
</comment>
<dbReference type="Pfam" id="PF00732">
    <property type="entry name" value="GMC_oxred_N"/>
    <property type="match status" value="1"/>
</dbReference>
<evidence type="ECO:0008006" key="8">
    <source>
        <dbReference type="Google" id="ProtNLM"/>
    </source>
</evidence>
<dbReference type="SUPFAM" id="SSF54373">
    <property type="entry name" value="FAD-linked reductases, C-terminal domain"/>
    <property type="match status" value="1"/>
</dbReference>
<dbReference type="PIRSF" id="PIRSF000137">
    <property type="entry name" value="Alcohol_oxidase"/>
    <property type="match status" value="1"/>
</dbReference>
<dbReference type="Gene3D" id="3.50.50.60">
    <property type="entry name" value="FAD/NAD(P)-binding domain"/>
    <property type="match status" value="1"/>
</dbReference>
<protein>
    <recommendedName>
        <fullName evidence="8">Choline dehydrogenase</fullName>
    </recommendedName>
</protein>
<evidence type="ECO:0000256" key="3">
    <source>
        <dbReference type="SAM" id="SignalP"/>
    </source>
</evidence>
<organism evidence="6 7">
    <name type="scientific">Diplodia intermedia</name>
    <dbReference type="NCBI Taxonomy" id="856260"/>
    <lineage>
        <taxon>Eukaryota</taxon>
        <taxon>Fungi</taxon>
        <taxon>Dikarya</taxon>
        <taxon>Ascomycota</taxon>
        <taxon>Pezizomycotina</taxon>
        <taxon>Dothideomycetes</taxon>
        <taxon>Dothideomycetes incertae sedis</taxon>
        <taxon>Botryosphaeriales</taxon>
        <taxon>Botryosphaeriaceae</taxon>
        <taxon>Diplodia</taxon>
    </lineage>
</organism>
<evidence type="ECO:0000256" key="2">
    <source>
        <dbReference type="SAM" id="MobiDB-lite"/>
    </source>
</evidence>
<name>A0ABR3U5N7_9PEZI</name>
<dbReference type="InterPro" id="IPR036188">
    <property type="entry name" value="FAD/NAD-bd_sf"/>
</dbReference>
<evidence type="ECO:0000259" key="5">
    <source>
        <dbReference type="Pfam" id="PF05199"/>
    </source>
</evidence>
<gene>
    <name evidence="6" type="ORF">SLS58_000120</name>
</gene>
<dbReference type="PANTHER" id="PTHR11552:SF100">
    <property type="entry name" value="DEHYDROGENASE, PUTATIVE (AFU_ORTHOLOGUE AFUA_5G00630)-RELATED"/>
    <property type="match status" value="1"/>
</dbReference>
<dbReference type="InterPro" id="IPR012132">
    <property type="entry name" value="GMC_OxRdtase"/>
</dbReference>
<dbReference type="EMBL" id="JAKEKT020000001">
    <property type="protein sequence ID" value="KAL1651997.1"/>
    <property type="molecule type" value="Genomic_DNA"/>
</dbReference>
<evidence type="ECO:0000259" key="4">
    <source>
        <dbReference type="Pfam" id="PF00732"/>
    </source>
</evidence>
<evidence type="ECO:0000313" key="6">
    <source>
        <dbReference type="EMBL" id="KAL1651997.1"/>
    </source>
</evidence>
<dbReference type="Pfam" id="PF05199">
    <property type="entry name" value="GMC_oxred_C"/>
    <property type="match status" value="1"/>
</dbReference>
<sequence>MLFPRILGVLATALPLAWAVDLTGYEYVVVGSGAGGGPLAARLAIAGHKTLLIEAGDDQGANENYTIPAYSAKSSEDELMTWKFFVRHYADDERQARDFKTTWETPDGGEYTGKNPPEGSTIKGTLYPRTGTLGGCTAHNALIAVYPHQSDFEYISTLTGDDSWAPDSMRQYFARMEKNQYLLPGQAGHGYDGWLETETAPLSIVLEDPQLLSLLTGGAFALGNLTDNVFNIGTLLAGDANADTESRDKDPAYYQIPLSTNDAHRTGSREFVVAVRDAQNLDGTKRFPLDVRLNTFVTKVTFDQDVSPPRATGVEFLEGEHLYRASPRSSSAGKGTPGTATASREVIVAGGVYNSPQLLKLSGVGPKEELQKFDIDVVSDLPGVGTNLQDHYEISVQGTIENNFTSFDGCTFRLDSEEDACVDRWNTPILGDRGIYSSSGLAATMFYKSTTTADDSFDIFSFGGPVNFRGYFPDYSYNATINHNWFTWAILKAHPRNTAGEVTLRSADPLDMPDIVFNYFDTGSGDSSKDLQALYEAVGLARDAFARQPIEVTETLPGPDVQSQEDIEQYAKDVAWGHHASSTCPIGADDDEMAVLDSKFQVRGVQGLRVVDASVYPRIPGTFTAVSTYMVAEKAADDIIAAAKANSTAAASSKRAVKLQA</sequence>
<reference evidence="6 7" key="1">
    <citation type="journal article" date="2023" name="Plant Dis.">
        <title>First Report of Diplodia intermedia Causing Canker and Dieback Diseases on Apple Trees in Canada.</title>
        <authorList>
            <person name="Ellouze W."/>
            <person name="Ilyukhin E."/>
            <person name="Sulman M."/>
            <person name="Ali S."/>
        </authorList>
    </citation>
    <scope>NUCLEOTIDE SEQUENCE [LARGE SCALE GENOMIC DNA]</scope>
    <source>
        <strain evidence="6 7">M45-28</strain>
    </source>
</reference>
<evidence type="ECO:0000313" key="7">
    <source>
        <dbReference type="Proteomes" id="UP001521184"/>
    </source>
</evidence>
<dbReference type="Proteomes" id="UP001521184">
    <property type="component" value="Unassembled WGS sequence"/>
</dbReference>
<feature type="domain" description="Glucose-methanol-choline oxidoreductase C-terminal" evidence="5">
    <location>
        <begin position="498"/>
        <end position="632"/>
    </location>
</feature>
<dbReference type="InterPro" id="IPR000172">
    <property type="entry name" value="GMC_OxRdtase_N"/>
</dbReference>
<evidence type="ECO:0000256" key="1">
    <source>
        <dbReference type="ARBA" id="ARBA00010790"/>
    </source>
</evidence>
<dbReference type="SUPFAM" id="SSF51905">
    <property type="entry name" value="FAD/NAD(P)-binding domain"/>
    <property type="match status" value="1"/>
</dbReference>
<keyword evidence="7" id="KW-1185">Reference proteome</keyword>
<dbReference type="PANTHER" id="PTHR11552">
    <property type="entry name" value="GLUCOSE-METHANOL-CHOLINE GMC OXIDOREDUCTASE"/>
    <property type="match status" value="1"/>
</dbReference>